<protein>
    <submittedName>
        <fullName evidence="2">Uncharacterized protein</fullName>
    </submittedName>
</protein>
<reference evidence="2 3" key="1">
    <citation type="journal article" date="2019" name="Int. J. Syst. Evol. Microbiol.">
        <title>The Global Catalogue of Microorganisms (GCM) 10K type strain sequencing project: providing services to taxonomists for standard genome sequencing and annotation.</title>
        <authorList>
            <consortium name="The Broad Institute Genomics Platform"/>
            <consortium name="The Broad Institute Genome Sequencing Center for Infectious Disease"/>
            <person name="Wu L."/>
            <person name="Ma J."/>
        </authorList>
    </citation>
    <scope>NUCLEOTIDE SEQUENCE [LARGE SCALE GENOMIC DNA]</scope>
    <source>
        <strain evidence="2 3">JCM 14306</strain>
    </source>
</reference>
<proteinExistence type="predicted"/>
<evidence type="ECO:0000256" key="1">
    <source>
        <dbReference type="SAM" id="SignalP"/>
    </source>
</evidence>
<keyword evidence="3" id="KW-1185">Reference proteome</keyword>
<organism evidence="2 3">
    <name type="scientific">Kribbella alba</name>
    <dbReference type="NCBI Taxonomy" id="190197"/>
    <lineage>
        <taxon>Bacteria</taxon>
        <taxon>Bacillati</taxon>
        <taxon>Actinomycetota</taxon>
        <taxon>Actinomycetes</taxon>
        <taxon>Propionibacteriales</taxon>
        <taxon>Kribbellaceae</taxon>
        <taxon>Kribbella</taxon>
    </lineage>
</organism>
<comment type="caution">
    <text evidence="2">The sequence shown here is derived from an EMBL/GenBank/DDBJ whole genome shotgun (WGS) entry which is preliminary data.</text>
</comment>
<evidence type="ECO:0000313" key="3">
    <source>
        <dbReference type="Proteomes" id="UP001501319"/>
    </source>
</evidence>
<gene>
    <name evidence="2" type="ORF">GCM10009744_40040</name>
</gene>
<evidence type="ECO:0000313" key="2">
    <source>
        <dbReference type="EMBL" id="GAA1645318.1"/>
    </source>
</evidence>
<keyword evidence="1" id="KW-0732">Signal</keyword>
<accession>A0ABN2FG15</accession>
<dbReference type="RefSeq" id="WP_344113252.1">
    <property type="nucleotide sequence ID" value="NZ_BAAANE010000007.1"/>
</dbReference>
<feature type="chain" id="PRO_5046412325" evidence="1">
    <location>
        <begin position="21"/>
        <end position="70"/>
    </location>
</feature>
<feature type="signal peptide" evidence="1">
    <location>
        <begin position="1"/>
        <end position="20"/>
    </location>
</feature>
<dbReference type="EMBL" id="BAAANE010000007">
    <property type="protein sequence ID" value="GAA1645318.1"/>
    <property type="molecule type" value="Genomic_DNA"/>
</dbReference>
<name>A0ABN2FG15_9ACTN</name>
<dbReference type="Proteomes" id="UP001501319">
    <property type="component" value="Unassembled WGS sequence"/>
</dbReference>
<sequence>MPTKLLTTAALLLSTPTALPARLRQYGVRGPHSERSRAPNGQPASLVTRFIPSQGAGAGESGELSYYTTY</sequence>